<evidence type="ECO:0000313" key="3">
    <source>
        <dbReference type="Proteomes" id="UP000182409"/>
    </source>
</evidence>
<feature type="transmembrane region" description="Helical" evidence="1">
    <location>
        <begin position="148"/>
        <end position="170"/>
    </location>
</feature>
<dbReference type="OrthoDB" id="9907277at2"/>
<dbReference type="Proteomes" id="UP000182409">
    <property type="component" value="Unassembled WGS sequence"/>
</dbReference>
<evidence type="ECO:0000256" key="1">
    <source>
        <dbReference type="SAM" id="Phobius"/>
    </source>
</evidence>
<accession>A0A1H4J3H2</accession>
<name>A0A1H4J3H2_9BACT</name>
<keyword evidence="1" id="KW-0812">Transmembrane</keyword>
<keyword evidence="1" id="KW-0472">Membrane</keyword>
<dbReference type="RefSeq" id="WP_074652037.1">
    <property type="nucleotide sequence ID" value="NZ_FNSD01000001.1"/>
</dbReference>
<organism evidence="2 3">
    <name type="scientific">Terriglobus roseus</name>
    <dbReference type="NCBI Taxonomy" id="392734"/>
    <lineage>
        <taxon>Bacteria</taxon>
        <taxon>Pseudomonadati</taxon>
        <taxon>Acidobacteriota</taxon>
        <taxon>Terriglobia</taxon>
        <taxon>Terriglobales</taxon>
        <taxon>Acidobacteriaceae</taxon>
        <taxon>Terriglobus</taxon>
    </lineage>
</organism>
<keyword evidence="1" id="KW-1133">Transmembrane helix</keyword>
<dbReference type="EMBL" id="FNSD01000001">
    <property type="protein sequence ID" value="SEB40516.1"/>
    <property type="molecule type" value="Genomic_DNA"/>
</dbReference>
<evidence type="ECO:0000313" key="2">
    <source>
        <dbReference type="EMBL" id="SEB40516.1"/>
    </source>
</evidence>
<proteinExistence type="predicted"/>
<sequence length="178" mass="19849">MTLTIHEQGGLLDSEIQLRIDEATEKQATTLEQKLKDHRDEIDRRLTTTDQAVRNVAAQTSDLKADVAVLMASDSRQTELLESIASNGDKWHEDDIEFRAVLVQRVSKIEVEQTELATQMKLLRWASGTSNAVLKAACFVLNNDTVRAVLIFGLLLGIAHVMSPALFLLAKRLLELAR</sequence>
<protein>
    <submittedName>
        <fullName evidence="2">Uncharacterized protein</fullName>
    </submittedName>
</protein>
<dbReference type="AlphaFoldDB" id="A0A1H4J3H2"/>
<reference evidence="2 3" key="1">
    <citation type="submission" date="2016-10" db="EMBL/GenBank/DDBJ databases">
        <authorList>
            <person name="de Groot N.N."/>
        </authorList>
    </citation>
    <scope>NUCLEOTIDE SEQUENCE [LARGE SCALE GENOMIC DNA]</scope>
    <source>
        <strain evidence="2 3">AB35.6</strain>
    </source>
</reference>
<gene>
    <name evidence="2" type="ORF">SAMN05443244_0314</name>
</gene>